<dbReference type="PANTHER" id="PTHR36102:SF1">
    <property type="entry name" value="YDR124W-LIKE HELICAL BUNDLE DOMAIN-CONTAINING PROTEIN"/>
    <property type="match status" value="1"/>
</dbReference>
<feature type="compositionally biased region" description="Polar residues" evidence="1">
    <location>
        <begin position="517"/>
        <end position="529"/>
    </location>
</feature>
<dbReference type="GeneID" id="80886712"/>
<feature type="region of interest" description="Disordered" evidence="1">
    <location>
        <begin position="103"/>
        <end position="125"/>
    </location>
</feature>
<evidence type="ECO:0000256" key="1">
    <source>
        <dbReference type="SAM" id="MobiDB-lite"/>
    </source>
</evidence>
<dbReference type="AlphaFoldDB" id="A0AAD7QVB5"/>
<feature type="compositionally biased region" description="Basic and acidic residues" evidence="1">
    <location>
        <begin position="262"/>
        <end position="275"/>
    </location>
</feature>
<feature type="region of interest" description="Disordered" evidence="1">
    <location>
        <begin position="439"/>
        <end position="464"/>
    </location>
</feature>
<evidence type="ECO:0000313" key="4">
    <source>
        <dbReference type="Proteomes" id="UP001217417"/>
    </source>
</evidence>
<gene>
    <name evidence="3" type="ORF">POJ06DRAFT_77837</name>
</gene>
<organism evidence="3 4">
    <name type="scientific">Lipomyces tetrasporus</name>
    <dbReference type="NCBI Taxonomy" id="54092"/>
    <lineage>
        <taxon>Eukaryota</taxon>
        <taxon>Fungi</taxon>
        <taxon>Dikarya</taxon>
        <taxon>Ascomycota</taxon>
        <taxon>Saccharomycotina</taxon>
        <taxon>Lipomycetes</taxon>
        <taxon>Lipomycetales</taxon>
        <taxon>Lipomycetaceae</taxon>
        <taxon>Lipomyces</taxon>
    </lineage>
</organism>
<dbReference type="Proteomes" id="UP001217417">
    <property type="component" value="Unassembled WGS sequence"/>
</dbReference>
<dbReference type="InterPro" id="IPR021264">
    <property type="entry name" value="AFUB_079030/YDR124W-like"/>
</dbReference>
<feature type="domain" description="Subtelomeric hrmA-associated cluster protein AFUB-079030/YDR124W-like helical bundle" evidence="2">
    <location>
        <begin position="319"/>
        <end position="434"/>
    </location>
</feature>
<evidence type="ECO:0000259" key="2">
    <source>
        <dbReference type="Pfam" id="PF11001"/>
    </source>
</evidence>
<dbReference type="InterPro" id="IPR047092">
    <property type="entry name" value="AFUB_07903/YDR124W-like_hel"/>
</dbReference>
<feature type="compositionally biased region" description="Basic and acidic residues" evidence="1">
    <location>
        <begin position="218"/>
        <end position="228"/>
    </location>
</feature>
<dbReference type="RefSeq" id="XP_056045589.1">
    <property type="nucleotide sequence ID" value="XM_056191546.1"/>
</dbReference>
<feature type="region of interest" description="Disordered" evidence="1">
    <location>
        <begin position="504"/>
        <end position="540"/>
    </location>
</feature>
<proteinExistence type="predicted"/>
<sequence length="791" mass="85623">MMLELRSYSSGEAKSSGCSNCLLRCSTQSDSVTAFRNSNIKEIICDLRSLEESQSLQFMLVLVQSSASQRAEIFTSAALDGHASSILPTDRSDHLLKLVADHRSTSTRTRRSSTGMIDRTSPLPGSAMLDQDDCELCPLGHNVRGSDAIGVNASVGYELGHGDWNLLHGSDVDGDEVKPIIALPRKGAPERLNARSLGRFVYDSSRVLSSPTASGESSKGETTTKGEQLDQGLVSPKSTDSSWSSQQASLTSNSSSPIGHMPMEHARSASRSSQKDDLFLSLAQRARPPLLRVHAGEDLPSAQRTDDGHTEYHPLVVCDREAVTAFFEAKFRQLQQLACKVVAKAWIKVIEPKKQSNHPYNKGDEFKPDWWPSEARHKEPDHLMKPERLVLLISMLRCGRVELKQLRGATTECAISIPAEKMEVLEEIYYVAEMEERYGKSGTSSQAEQSDDEGRSGADGGKQFSHEEDDCAVVVWTIAQEKAPKTVQAAAAAAVQASSRSLTTLASRMPVKPSSPAKRSSTELESGSSDNRDIVESQRPAIRPCTHIKFEPLKLQNPAQQSSTDRNFHRVNDNHISRPQNQDTHAAHYLHFHGNPLTAESASAASLDIFTPRDARNVADESQFVYGHRLVPKICSVAPPPPPLLNHRRYTTGSLQDLISDAPADPSSSDSDATLYAFPQPRRHSQQVPIATQPGLFPGAGSTGTGIETSFDNGDNYAGFVQMLSEVVSSLQPPKAGQSAPSDARVTANGDIVGSDQVSFDNDLDNIAAYAAGYGGIPASMIGVSQLGGLV</sequence>
<name>A0AAD7QVB5_9ASCO</name>
<accession>A0AAD7QVB5</accession>
<dbReference type="Pfam" id="PF11001">
    <property type="entry name" value="AFUB_07903_YDR124W_hel"/>
    <property type="match status" value="1"/>
</dbReference>
<feature type="compositionally biased region" description="Polar residues" evidence="1">
    <location>
        <begin position="207"/>
        <end position="217"/>
    </location>
</feature>
<dbReference type="PANTHER" id="PTHR36102">
    <property type="entry name" value="CHROMOSOME 10, WHOLE GENOME SHOTGUN SEQUENCE"/>
    <property type="match status" value="1"/>
</dbReference>
<dbReference type="EMBL" id="JARPMG010000003">
    <property type="protein sequence ID" value="KAJ8102139.1"/>
    <property type="molecule type" value="Genomic_DNA"/>
</dbReference>
<evidence type="ECO:0000313" key="3">
    <source>
        <dbReference type="EMBL" id="KAJ8102139.1"/>
    </source>
</evidence>
<feature type="region of interest" description="Disordered" evidence="1">
    <location>
        <begin position="207"/>
        <end position="275"/>
    </location>
</feature>
<keyword evidence="4" id="KW-1185">Reference proteome</keyword>
<protein>
    <recommendedName>
        <fullName evidence="2">Subtelomeric hrmA-associated cluster protein AFUB-079030/YDR124W-like helical bundle domain-containing protein</fullName>
    </recommendedName>
</protein>
<reference evidence="3" key="1">
    <citation type="submission" date="2023-03" db="EMBL/GenBank/DDBJ databases">
        <title>Near-Complete genome sequence of Lipomyces tetrasporous NRRL Y-64009, an oleaginous yeast capable of growing on lignocellulosic hydrolysates.</title>
        <authorList>
            <consortium name="Lawrence Berkeley National Laboratory"/>
            <person name="Jagtap S.S."/>
            <person name="Liu J.-J."/>
            <person name="Walukiewicz H.E."/>
            <person name="Pangilinan J."/>
            <person name="Lipzen A."/>
            <person name="Ahrendt S."/>
            <person name="Koriabine M."/>
            <person name="Cobaugh K."/>
            <person name="Salamov A."/>
            <person name="Yoshinaga Y."/>
            <person name="Ng V."/>
            <person name="Daum C."/>
            <person name="Grigoriev I.V."/>
            <person name="Slininger P.J."/>
            <person name="Dien B.S."/>
            <person name="Jin Y.-S."/>
            <person name="Rao C.V."/>
        </authorList>
    </citation>
    <scope>NUCLEOTIDE SEQUENCE</scope>
    <source>
        <strain evidence="3">NRRL Y-64009</strain>
    </source>
</reference>
<feature type="compositionally biased region" description="Low complexity" evidence="1">
    <location>
        <begin position="235"/>
        <end position="256"/>
    </location>
</feature>
<comment type="caution">
    <text evidence="3">The sequence shown here is derived from an EMBL/GenBank/DDBJ whole genome shotgun (WGS) entry which is preliminary data.</text>
</comment>